<proteinExistence type="predicted"/>
<evidence type="ECO:0000313" key="2">
    <source>
        <dbReference type="EMBL" id="AUM11852.1"/>
    </source>
</evidence>
<dbReference type="EMBL" id="CP022684">
    <property type="protein sequence ID" value="AUM11852.1"/>
    <property type="molecule type" value="Genomic_DNA"/>
</dbReference>
<gene>
    <name evidence="2" type="ORF">Kalk_05180</name>
</gene>
<dbReference type="SUPFAM" id="SSF53850">
    <property type="entry name" value="Periplasmic binding protein-like II"/>
    <property type="match status" value="1"/>
</dbReference>
<evidence type="ECO:0008006" key="4">
    <source>
        <dbReference type="Google" id="ProtNLM"/>
    </source>
</evidence>
<feature type="chain" id="PRO_5014655771" description="Phosphate ABC transporter substrate-binding protein" evidence="1">
    <location>
        <begin position="27"/>
        <end position="147"/>
    </location>
</feature>
<evidence type="ECO:0000313" key="3">
    <source>
        <dbReference type="Proteomes" id="UP000235116"/>
    </source>
</evidence>
<name>A0A2K9LHU4_9GAMM</name>
<dbReference type="KEGG" id="kak:Kalk_05180"/>
<evidence type="ECO:0000256" key="1">
    <source>
        <dbReference type="SAM" id="SignalP"/>
    </source>
</evidence>
<dbReference type="Gene3D" id="3.40.190.10">
    <property type="entry name" value="Periplasmic binding protein-like II"/>
    <property type="match status" value="1"/>
</dbReference>
<organism evidence="2 3">
    <name type="scientific">Ketobacter alkanivorans</name>
    <dbReference type="NCBI Taxonomy" id="1917421"/>
    <lineage>
        <taxon>Bacteria</taxon>
        <taxon>Pseudomonadati</taxon>
        <taxon>Pseudomonadota</taxon>
        <taxon>Gammaproteobacteria</taxon>
        <taxon>Pseudomonadales</taxon>
        <taxon>Ketobacteraceae</taxon>
        <taxon>Ketobacter</taxon>
    </lineage>
</organism>
<accession>A0A2K9LHU4</accession>
<dbReference type="RefSeq" id="WP_101893190.1">
    <property type="nucleotide sequence ID" value="NZ_CP022684.1"/>
</dbReference>
<protein>
    <recommendedName>
        <fullName evidence="4">Phosphate ABC transporter substrate-binding protein</fullName>
    </recommendedName>
</protein>
<keyword evidence="1" id="KW-0732">Signal</keyword>
<dbReference type="Proteomes" id="UP000235116">
    <property type="component" value="Chromosome"/>
</dbReference>
<sequence>MTKSTLIILKLTLAALLLAGTSGVRADIFVITNADNPVAQLSLKEVRKVFLGRLHLYPGTEHEPLAIDLPQTSHAYRHFYEKTVGISLPKLKRYRAYYLFSGKGKIPSEAPNSDAVVDAVKRSTYAIGYVETSAENLQGIKILYREE</sequence>
<reference evidence="3" key="1">
    <citation type="submission" date="2017-08" db="EMBL/GenBank/DDBJ databases">
        <title>Direct submision.</title>
        <authorList>
            <person name="Kim S.-J."/>
            <person name="Rhee S.-K."/>
        </authorList>
    </citation>
    <scope>NUCLEOTIDE SEQUENCE [LARGE SCALE GENOMIC DNA]</scope>
    <source>
        <strain evidence="3">GI5</strain>
    </source>
</reference>
<feature type="signal peptide" evidence="1">
    <location>
        <begin position="1"/>
        <end position="26"/>
    </location>
</feature>
<keyword evidence="3" id="KW-1185">Reference proteome</keyword>
<dbReference type="AlphaFoldDB" id="A0A2K9LHU4"/>
<dbReference type="OrthoDB" id="5368544at2"/>